<dbReference type="RefSeq" id="WP_042935890.1">
    <property type="nucleotide sequence ID" value="NZ_JACAQE010000002.1"/>
</dbReference>
<dbReference type="InterPro" id="IPR011037">
    <property type="entry name" value="Pyrv_Knase-like_insert_dom_sf"/>
</dbReference>
<dbReference type="EMBL" id="JACAQE010000002">
    <property type="protein sequence ID" value="NWC13814.1"/>
    <property type="molecule type" value="Genomic_DNA"/>
</dbReference>
<dbReference type="GO" id="GO:0030170">
    <property type="term" value="F:pyridoxal phosphate binding"/>
    <property type="evidence" value="ECO:0007669"/>
    <property type="project" value="InterPro"/>
</dbReference>
<dbReference type="InterPro" id="IPR005302">
    <property type="entry name" value="MoCF_Sase_C"/>
</dbReference>
<evidence type="ECO:0000259" key="1">
    <source>
        <dbReference type="PROSITE" id="PS51340"/>
    </source>
</evidence>
<accession>A0A7Y8CCG3</accession>
<gene>
    <name evidence="2" type="ORF">HX845_09190</name>
</gene>
<protein>
    <submittedName>
        <fullName evidence="2">MOSC domain-containing protein</fullName>
    </submittedName>
</protein>
<organism evidence="2 3">
    <name type="scientific">Pseudomonas gingeri</name>
    <dbReference type="NCBI Taxonomy" id="117681"/>
    <lineage>
        <taxon>Bacteria</taxon>
        <taxon>Pseudomonadati</taxon>
        <taxon>Pseudomonadota</taxon>
        <taxon>Gammaproteobacteria</taxon>
        <taxon>Pseudomonadales</taxon>
        <taxon>Pseudomonadaceae</taxon>
        <taxon>Pseudomonas</taxon>
    </lineage>
</organism>
<dbReference type="PANTHER" id="PTHR30212:SF2">
    <property type="entry name" value="PROTEIN YIIM"/>
    <property type="match status" value="1"/>
</dbReference>
<dbReference type="InterPro" id="IPR052353">
    <property type="entry name" value="Benzoxazolinone_Detox_Enz"/>
</dbReference>
<proteinExistence type="predicted"/>
<dbReference type="PROSITE" id="PS51340">
    <property type="entry name" value="MOSC"/>
    <property type="match status" value="1"/>
</dbReference>
<reference evidence="2 3" key="1">
    <citation type="submission" date="2020-04" db="EMBL/GenBank/DDBJ databases">
        <title>Molecular characterization of pseudomonads from Agaricus bisporus reveal novel blotch 2 pathogens in Western Europe.</title>
        <authorList>
            <person name="Taparia T."/>
            <person name="Krijger M."/>
            <person name="Haynes E."/>
            <person name="Elpinstone J.G."/>
            <person name="Noble R."/>
            <person name="Van Der Wolf J."/>
        </authorList>
    </citation>
    <scope>NUCLEOTIDE SEQUENCE [LARGE SCALE GENOMIC DNA]</scope>
    <source>
        <strain evidence="2 3">IPO3738</strain>
    </source>
</reference>
<evidence type="ECO:0000313" key="2">
    <source>
        <dbReference type="EMBL" id="NWC13814.1"/>
    </source>
</evidence>
<dbReference type="Pfam" id="PF03473">
    <property type="entry name" value="MOSC"/>
    <property type="match status" value="1"/>
</dbReference>
<dbReference type="GO" id="GO:0030151">
    <property type="term" value="F:molybdenum ion binding"/>
    <property type="evidence" value="ECO:0007669"/>
    <property type="project" value="InterPro"/>
</dbReference>
<evidence type="ECO:0000313" key="3">
    <source>
        <dbReference type="Proteomes" id="UP000517547"/>
    </source>
</evidence>
<dbReference type="AlphaFoldDB" id="A0A7Y8CCG3"/>
<comment type="caution">
    <text evidence="2">The sequence shown here is derived from an EMBL/GenBank/DDBJ whole genome shotgun (WGS) entry which is preliminary data.</text>
</comment>
<name>A0A7Y8CCG3_9PSED</name>
<dbReference type="Gene3D" id="2.40.33.20">
    <property type="entry name" value="PK beta-barrel domain-like"/>
    <property type="match status" value="1"/>
</dbReference>
<dbReference type="PANTHER" id="PTHR30212">
    <property type="entry name" value="PROTEIN YIIM"/>
    <property type="match status" value="1"/>
</dbReference>
<dbReference type="SUPFAM" id="SSF50800">
    <property type="entry name" value="PK beta-barrel domain-like"/>
    <property type="match status" value="1"/>
</dbReference>
<sequence length="224" mass="25262">MKLTSKIESIFAGGTGTLQPEGQRSGIFKRRVTGPVRVDIQGIVGDEHADTRVHGGPEKAVHQYAMENYARLALAYPQSVDELNPGSLGENICAVELSERNVHIGDVFQMGGAVLQVSQPRSPCWKINHRFGVEQMSMFVAHERITGWYYRVLEPGVIREGDVIELVQRQTDRFSIDRFWEVQLSHRPLIEELLALAAIPGLAGDWQRRLAERAKWLGQRLHDK</sequence>
<dbReference type="Proteomes" id="UP000517547">
    <property type="component" value="Unassembled WGS sequence"/>
</dbReference>
<feature type="domain" description="MOSC" evidence="1">
    <location>
        <begin position="30"/>
        <end position="167"/>
    </location>
</feature>
<dbReference type="GO" id="GO:0003824">
    <property type="term" value="F:catalytic activity"/>
    <property type="evidence" value="ECO:0007669"/>
    <property type="project" value="InterPro"/>
</dbReference>